<keyword evidence="2" id="KW-0472">Membrane</keyword>
<keyword evidence="2" id="KW-1133">Transmembrane helix</keyword>
<evidence type="ECO:0000256" key="1">
    <source>
        <dbReference type="SAM" id="MobiDB-lite"/>
    </source>
</evidence>
<feature type="transmembrane region" description="Helical" evidence="2">
    <location>
        <begin position="45"/>
        <end position="65"/>
    </location>
</feature>
<dbReference type="EMBL" id="JAGINW010000001">
    <property type="protein sequence ID" value="MBP2321905.1"/>
    <property type="molecule type" value="Genomic_DNA"/>
</dbReference>
<sequence length="256" mass="27754">MDELERKLRSALTEMAEGVPPSHNAWTEQERRLALKSRRNRVRPALMAAVAAAVVALVAVPVVIFNVRNAPVDAGAVPLVTDTPDASPRSRPSSDQGKKVGYRSLGDEQLSTDPMVIGMLSPAKEPVAVYAYTVRTAKGLDQLCFAQNREGQEINGSEQAKYGQPQCSPLTRPKTGFSWGVRQAPGSGNAGATYLYVMSQPAATLMLRDANERLIVAQQKSTGAEFTVFVGYMDSKQPPKAWTVRDIDTRVLQNGP</sequence>
<organism evidence="3 4">
    <name type="scientific">Kibdelosporangium banguiense</name>
    <dbReference type="NCBI Taxonomy" id="1365924"/>
    <lineage>
        <taxon>Bacteria</taxon>
        <taxon>Bacillati</taxon>
        <taxon>Actinomycetota</taxon>
        <taxon>Actinomycetes</taxon>
        <taxon>Pseudonocardiales</taxon>
        <taxon>Pseudonocardiaceae</taxon>
        <taxon>Kibdelosporangium</taxon>
    </lineage>
</organism>
<proteinExistence type="predicted"/>
<keyword evidence="2" id="KW-0812">Transmembrane</keyword>
<gene>
    <name evidence="3" type="ORF">JOF56_002290</name>
</gene>
<keyword evidence="4" id="KW-1185">Reference proteome</keyword>
<evidence type="ECO:0000313" key="4">
    <source>
        <dbReference type="Proteomes" id="UP001519332"/>
    </source>
</evidence>
<dbReference type="RefSeq" id="WP_209637057.1">
    <property type="nucleotide sequence ID" value="NZ_JAGINW010000001.1"/>
</dbReference>
<dbReference type="Proteomes" id="UP001519332">
    <property type="component" value="Unassembled WGS sequence"/>
</dbReference>
<feature type="region of interest" description="Disordered" evidence="1">
    <location>
        <begin position="77"/>
        <end position="105"/>
    </location>
</feature>
<comment type="caution">
    <text evidence="3">The sequence shown here is derived from an EMBL/GenBank/DDBJ whole genome shotgun (WGS) entry which is preliminary data.</text>
</comment>
<reference evidence="3 4" key="1">
    <citation type="submission" date="2021-03" db="EMBL/GenBank/DDBJ databases">
        <title>Sequencing the genomes of 1000 actinobacteria strains.</title>
        <authorList>
            <person name="Klenk H.-P."/>
        </authorList>
    </citation>
    <scope>NUCLEOTIDE SEQUENCE [LARGE SCALE GENOMIC DNA]</scope>
    <source>
        <strain evidence="3 4">DSM 46670</strain>
    </source>
</reference>
<accession>A0ABS4TCW8</accession>
<name>A0ABS4TCW8_9PSEU</name>
<evidence type="ECO:0000313" key="3">
    <source>
        <dbReference type="EMBL" id="MBP2321905.1"/>
    </source>
</evidence>
<evidence type="ECO:0000256" key="2">
    <source>
        <dbReference type="SAM" id="Phobius"/>
    </source>
</evidence>
<protein>
    <submittedName>
        <fullName evidence="3">Uncharacterized protein</fullName>
    </submittedName>
</protein>